<dbReference type="InterPro" id="IPR045078">
    <property type="entry name" value="TST/MPST-like"/>
</dbReference>
<organism evidence="6 7">
    <name type="scientific">Oerskovia turbata</name>
    <dbReference type="NCBI Taxonomy" id="1713"/>
    <lineage>
        <taxon>Bacteria</taxon>
        <taxon>Bacillati</taxon>
        <taxon>Actinomycetota</taxon>
        <taxon>Actinomycetes</taxon>
        <taxon>Micrococcales</taxon>
        <taxon>Cellulomonadaceae</taxon>
        <taxon>Oerskovia</taxon>
    </lineage>
</organism>
<proteinExistence type="predicted"/>
<dbReference type="Proteomes" id="UP000289805">
    <property type="component" value="Unassembled WGS sequence"/>
</dbReference>
<keyword evidence="8" id="KW-1185">Reference proteome</keyword>
<keyword evidence="2" id="KW-0677">Repeat</keyword>
<accession>A0A4Q1KQR5</accession>
<dbReference type="SMART" id="SM00450">
    <property type="entry name" value="RHOD"/>
    <property type="match status" value="2"/>
</dbReference>
<evidence type="ECO:0000313" key="8">
    <source>
        <dbReference type="Proteomes" id="UP000290517"/>
    </source>
</evidence>
<dbReference type="PANTHER" id="PTHR11364">
    <property type="entry name" value="THIOSULFATE SULFERTANSFERASE"/>
    <property type="match status" value="1"/>
</dbReference>
<evidence type="ECO:0000313" key="5">
    <source>
        <dbReference type="EMBL" id="RXR27404.1"/>
    </source>
</evidence>
<dbReference type="EMBL" id="SDJQ01000019">
    <property type="protein sequence ID" value="RXR32368.1"/>
    <property type="molecule type" value="Genomic_DNA"/>
</dbReference>
<dbReference type="GO" id="GO:0004792">
    <property type="term" value="F:thiosulfate-cyanide sulfurtransferase activity"/>
    <property type="evidence" value="ECO:0007669"/>
    <property type="project" value="InterPro"/>
</dbReference>
<feature type="domain" description="Rhodanese" evidence="4">
    <location>
        <begin position="21"/>
        <end position="139"/>
    </location>
</feature>
<dbReference type="PANTHER" id="PTHR11364:SF27">
    <property type="entry name" value="SULFURTRANSFERASE"/>
    <property type="match status" value="1"/>
</dbReference>
<name>A0A4Q1KQR5_9CELL</name>
<dbReference type="Proteomes" id="UP000290517">
    <property type="component" value="Unassembled WGS sequence"/>
</dbReference>
<dbReference type="CDD" id="cd01448">
    <property type="entry name" value="TST_Repeat_1"/>
    <property type="match status" value="1"/>
</dbReference>
<keyword evidence="1 6" id="KW-0808">Transferase</keyword>
<dbReference type="STRING" id="1713.GCA_000718325_02385"/>
<feature type="region of interest" description="Disordered" evidence="3">
    <location>
        <begin position="188"/>
        <end position="210"/>
    </location>
</feature>
<dbReference type="InterPro" id="IPR001307">
    <property type="entry name" value="Thiosulphate_STrfase_CS"/>
</dbReference>
<protein>
    <submittedName>
        <fullName evidence="6">Sulfurtransferase</fullName>
    </submittedName>
</protein>
<dbReference type="InterPro" id="IPR001763">
    <property type="entry name" value="Rhodanese-like_dom"/>
</dbReference>
<feature type="domain" description="Rhodanese" evidence="4">
    <location>
        <begin position="169"/>
        <end position="282"/>
    </location>
</feature>
<dbReference type="PROSITE" id="PS00380">
    <property type="entry name" value="RHODANESE_1"/>
    <property type="match status" value="1"/>
</dbReference>
<evidence type="ECO:0000313" key="7">
    <source>
        <dbReference type="Proteomes" id="UP000289805"/>
    </source>
</evidence>
<dbReference type="InterPro" id="IPR036873">
    <property type="entry name" value="Rhodanese-like_dom_sf"/>
</dbReference>
<sequence length="285" mass="29199">MSARDAVLVSARALHDEVAAGTGDLVLLDVRWALGVTDGHEQYLAGHVPGAVFVDLETELAAPPSPVRGRHPLPDLADLQAAARRWGVRAGSRVVAYDAVGATSAARAWWLLRWAGLSDVRLLDGGLGAWTGDGLPVETGEVVPVPGDVVLSQGALPTLTPDDAAHLASSGDGLLLDARAGERFRGDVEPVDPRAGHVPGAVSAPTTGNLGPDGHFLDEAALRERFAGLGLGRDASRGVGVYCGSGVTAAHEVAALATIGIDAALYAGSWSQWSNDEARPVATGA</sequence>
<evidence type="ECO:0000256" key="1">
    <source>
        <dbReference type="ARBA" id="ARBA00022679"/>
    </source>
</evidence>
<dbReference type="Gene3D" id="3.40.250.10">
    <property type="entry name" value="Rhodanese-like domain"/>
    <property type="match status" value="2"/>
</dbReference>
<evidence type="ECO:0000256" key="3">
    <source>
        <dbReference type="SAM" id="MobiDB-lite"/>
    </source>
</evidence>
<dbReference type="SUPFAM" id="SSF52821">
    <property type="entry name" value="Rhodanese/Cell cycle control phosphatase"/>
    <property type="match status" value="2"/>
</dbReference>
<dbReference type="EMBL" id="SDJR01000002">
    <property type="protein sequence ID" value="RXR27404.1"/>
    <property type="molecule type" value="Genomic_DNA"/>
</dbReference>
<dbReference type="AlphaFoldDB" id="A0A4Q1KQR5"/>
<dbReference type="Pfam" id="PF00581">
    <property type="entry name" value="Rhodanese"/>
    <property type="match status" value="2"/>
</dbReference>
<dbReference type="CDD" id="cd01449">
    <property type="entry name" value="TST_Repeat_2"/>
    <property type="match status" value="1"/>
</dbReference>
<evidence type="ECO:0000259" key="4">
    <source>
        <dbReference type="PROSITE" id="PS50206"/>
    </source>
</evidence>
<evidence type="ECO:0000256" key="2">
    <source>
        <dbReference type="ARBA" id="ARBA00022737"/>
    </source>
</evidence>
<evidence type="ECO:0000313" key="6">
    <source>
        <dbReference type="EMBL" id="RXR32368.1"/>
    </source>
</evidence>
<dbReference type="PROSITE" id="PS50206">
    <property type="entry name" value="RHODANESE_3"/>
    <property type="match status" value="2"/>
</dbReference>
<comment type="caution">
    <text evidence="6">The sequence shown here is derived from an EMBL/GenBank/DDBJ whole genome shotgun (WGS) entry which is preliminary data.</text>
</comment>
<reference evidence="7 8" key="1">
    <citation type="submission" date="2019-01" db="EMBL/GenBank/DDBJ databases">
        <title>Oerskovia turbata Genome sequencing and assembly.</title>
        <authorList>
            <person name="Dou T."/>
        </authorList>
    </citation>
    <scope>NUCLEOTIDE SEQUENCE [LARGE SCALE GENOMIC DNA]</scope>
    <source>
        <strain evidence="6 7">JCM12123</strain>
        <strain evidence="5 8">JCM3160</strain>
    </source>
</reference>
<dbReference type="RefSeq" id="WP_084690204.1">
    <property type="nucleotide sequence ID" value="NZ_JOFV01000010.1"/>
</dbReference>
<gene>
    <name evidence="5" type="ORF">EQW73_02970</name>
    <name evidence="6" type="ORF">EQW78_14875</name>
</gene>
<dbReference type="OrthoDB" id="9770030at2"/>